<dbReference type="GO" id="GO:0005524">
    <property type="term" value="F:ATP binding"/>
    <property type="evidence" value="ECO:0007669"/>
    <property type="project" value="UniProtKB-KW"/>
</dbReference>
<dbReference type="Pfam" id="PF01909">
    <property type="entry name" value="NTP_transf_2"/>
    <property type="match status" value="1"/>
</dbReference>
<keyword evidence="3" id="KW-0808">Transferase</keyword>
<gene>
    <name evidence="11" type="ORF">ENJ10_01715</name>
</gene>
<dbReference type="InterPro" id="IPR052038">
    <property type="entry name" value="Type-VII_TA_antitoxin"/>
</dbReference>
<evidence type="ECO:0000256" key="1">
    <source>
        <dbReference type="ARBA" id="ARBA00001946"/>
    </source>
</evidence>
<accession>A0A7V1LKW7</accession>
<evidence type="ECO:0000256" key="4">
    <source>
        <dbReference type="ARBA" id="ARBA00022695"/>
    </source>
</evidence>
<dbReference type="EMBL" id="DRLD01000046">
    <property type="protein sequence ID" value="HED09382.1"/>
    <property type="molecule type" value="Genomic_DNA"/>
</dbReference>
<evidence type="ECO:0000256" key="5">
    <source>
        <dbReference type="ARBA" id="ARBA00022723"/>
    </source>
</evidence>
<dbReference type="PANTHER" id="PTHR33571:SF19">
    <property type="entry name" value="PROTEIN ADENYLYLTRANSFERASE MJ0128-RELATED"/>
    <property type="match status" value="1"/>
</dbReference>
<keyword evidence="4" id="KW-0548">Nucleotidyltransferase</keyword>
<dbReference type="CDD" id="cd05403">
    <property type="entry name" value="NT_KNTase_like"/>
    <property type="match status" value="1"/>
</dbReference>
<keyword evidence="2" id="KW-1277">Toxin-antitoxin system</keyword>
<evidence type="ECO:0000256" key="6">
    <source>
        <dbReference type="ARBA" id="ARBA00022741"/>
    </source>
</evidence>
<dbReference type="InterPro" id="IPR043519">
    <property type="entry name" value="NT_sf"/>
</dbReference>
<dbReference type="Gene3D" id="3.30.460.10">
    <property type="entry name" value="Beta Polymerase, domain 2"/>
    <property type="match status" value="1"/>
</dbReference>
<evidence type="ECO:0000256" key="2">
    <source>
        <dbReference type="ARBA" id="ARBA00022649"/>
    </source>
</evidence>
<protein>
    <submittedName>
        <fullName evidence="11">DNA polymerase III subunit beta</fullName>
    </submittedName>
</protein>
<keyword evidence="6" id="KW-0547">Nucleotide-binding</keyword>
<dbReference type="GO" id="GO:0046872">
    <property type="term" value="F:metal ion binding"/>
    <property type="evidence" value="ECO:0007669"/>
    <property type="project" value="UniProtKB-KW"/>
</dbReference>
<dbReference type="PANTHER" id="PTHR33571">
    <property type="entry name" value="SSL8005 PROTEIN"/>
    <property type="match status" value="1"/>
</dbReference>
<evidence type="ECO:0000256" key="7">
    <source>
        <dbReference type="ARBA" id="ARBA00022840"/>
    </source>
</evidence>
<dbReference type="InterPro" id="IPR002934">
    <property type="entry name" value="Polymerase_NTP_transf_dom"/>
</dbReference>
<reference evidence="11" key="1">
    <citation type="journal article" date="2020" name="mSystems">
        <title>Genome- and Community-Level Interaction Insights into Carbon Utilization and Element Cycling Functions of Hydrothermarchaeota in Hydrothermal Sediment.</title>
        <authorList>
            <person name="Zhou Z."/>
            <person name="Liu Y."/>
            <person name="Xu W."/>
            <person name="Pan J."/>
            <person name="Luo Z.H."/>
            <person name="Li M."/>
        </authorList>
    </citation>
    <scope>NUCLEOTIDE SEQUENCE [LARGE SCALE GENOMIC DNA]</scope>
    <source>
        <strain evidence="11">HyVt-456</strain>
    </source>
</reference>
<evidence type="ECO:0000256" key="3">
    <source>
        <dbReference type="ARBA" id="ARBA00022679"/>
    </source>
</evidence>
<comment type="caution">
    <text evidence="11">The sequence shown here is derived from an EMBL/GenBank/DDBJ whole genome shotgun (WGS) entry which is preliminary data.</text>
</comment>
<name>A0A7V1LKW7_CALAY</name>
<dbReference type="AlphaFoldDB" id="A0A7V1LKW7"/>
<organism evidence="11">
    <name type="scientific">Caldithrix abyssi</name>
    <dbReference type="NCBI Taxonomy" id="187145"/>
    <lineage>
        <taxon>Bacteria</taxon>
        <taxon>Pseudomonadati</taxon>
        <taxon>Calditrichota</taxon>
        <taxon>Calditrichia</taxon>
        <taxon>Calditrichales</taxon>
        <taxon>Calditrichaceae</taxon>
        <taxon>Caldithrix</taxon>
    </lineage>
</organism>
<dbReference type="GO" id="GO:0016779">
    <property type="term" value="F:nucleotidyltransferase activity"/>
    <property type="evidence" value="ECO:0007669"/>
    <property type="project" value="UniProtKB-KW"/>
</dbReference>
<keyword evidence="7" id="KW-0067">ATP-binding</keyword>
<evidence type="ECO:0000313" key="11">
    <source>
        <dbReference type="EMBL" id="HED09382.1"/>
    </source>
</evidence>
<keyword evidence="5" id="KW-0479">Metal-binding</keyword>
<sequence length="99" mass="11465">MKNKLEHIVDKIQKELPRIRRRYDVTTLEVFGSFVRHEEKDGSDLDILVAFSKAPSLFKFIELEDYLSELIGFKVDLVMKSSLKPNIGKRILSEAQSIL</sequence>
<evidence type="ECO:0000256" key="8">
    <source>
        <dbReference type="ARBA" id="ARBA00022842"/>
    </source>
</evidence>
<comment type="similarity">
    <text evidence="9">Belongs to the MntA antitoxin family.</text>
</comment>
<evidence type="ECO:0000256" key="9">
    <source>
        <dbReference type="ARBA" id="ARBA00038276"/>
    </source>
</evidence>
<dbReference type="Proteomes" id="UP000886005">
    <property type="component" value="Unassembled WGS sequence"/>
</dbReference>
<proteinExistence type="inferred from homology"/>
<feature type="domain" description="Polymerase nucleotidyl transferase" evidence="10">
    <location>
        <begin position="18"/>
        <end position="96"/>
    </location>
</feature>
<dbReference type="SUPFAM" id="SSF81301">
    <property type="entry name" value="Nucleotidyltransferase"/>
    <property type="match status" value="1"/>
</dbReference>
<evidence type="ECO:0000259" key="10">
    <source>
        <dbReference type="Pfam" id="PF01909"/>
    </source>
</evidence>
<comment type="cofactor">
    <cofactor evidence="1">
        <name>Mg(2+)</name>
        <dbReference type="ChEBI" id="CHEBI:18420"/>
    </cofactor>
</comment>
<keyword evidence="8" id="KW-0460">Magnesium</keyword>